<dbReference type="Gene3D" id="3.90.320.10">
    <property type="match status" value="1"/>
</dbReference>
<keyword evidence="20" id="KW-1185">Reference proteome</keyword>
<dbReference type="GO" id="GO:0000725">
    <property type="term" value="P:recombinational repair"/>
    <property type="evidence" value="ECO:0007669"/>
    <property type="project" value="TreeGrafter"/>
</dbReference>
<evidence type="ECO:0000256" key="16">
    <source>
        <dbReference type="SAM" id="MobiDB-lite"/>
    </source>
</evidence>
<dbReference type="InterPro" id="IPR027417">
    <property type="entry name" value="P-loop_NTPase"/>
</dbReference>
<evidence type="ECO:0000313" key="20">
    <source>
        <dbReference type="Proteomes" id="UP000289546"/>
    </source>
</evidence>
<name>A0A4Q0RX60_9BRAD</name>
<comment type="catalytic activity">
    <reaction evidence="14">
        <text>ATP + H2O = ADP + phosphate + H(+)</text>
        <dbReference type="Rhea" id="RHEA:13065"/>
        <dbReference type="ChEBI" id="CHEBI:15377"/>
        <dbReference type="ChEBI" id="CHEBI:15378"/>
        <dbReference type="ChEBI" id="CHEBI:30616"/>
        <dbReference type="ChEBI" id="CHEBI:43474"/>
        <dbReference type="ChEBI" id="CHEBI:456216"/>
        <dbReference type="EC" id="5.6.2.4"/>
    </reaction>
</comment>
<keyword evidence="2 15" id="KW-0547">Nucleotide-binding</keyword>
<keyword evidence="1" id="KW-0540">Nuclease</keyword>
<dbReference type="RefSeq" id="WP_164936479.1">
    <property type="nucleotide sequence ID" value="NZ_LBJC01000024.1"/>
</dbReference>
<feature type="domain" description="UvrD-like helicase ATP-binding" evidence="17">
    <location>
        <begin position="9"/>
        <end position="492"/>
    </location>
</feature>
<organism evidence="19 20">
    <name type="scientific">Bradyrhizobium nanningense</name>
    <dbReference type="NCBI Taxonomy" id="1325118"/>
    <lineage>
        <taxon>Bacteria</taxon>
        <taxon>Pseudomonadati</taxon>
        <taxon>Pseudomonadota</taxon>
        <taxon>Alphaproteobacteria</taxon>
        <taxon>Hyphomicrobiales</taxon>
        <taxon>Nitrobacteraceae</taxon>
        <taxon>Bradyrhizobium</taxon>
    </lineage>
</organism>
<dbReference type="NCBIfam" id="TIGR02784">
    <property type="entry name" value="addA_alphas"/>
    <property type="match status" value="1"/>
</dbReference>
<protein>
    <recommendedName>
        <fullName evidence="12">DNA 3'-5' helicase</fullName>
        <ecNumber evidence="12">5.6.2.4</ecNumber>
    </recommendedName>
    <alternativeName>
        <fullName evidence="13">DNA 3'-5' helicase II</fullName>
    </alternativeName>
</protein>
<evidence type="ECO:0000256" key="12">
    <source>
        <dbReference type="ARBA" id="ARBA00034808"/>
    </source>
</evidence>
<dbReference type="GO" id="GO:0005524">
    <property type="term" value="F:ATP binding"/>
    <property type="evidence" value="ECO:0007669"/>
    <property type="project" value="UniProtKB-UniRule"/>
</dbReference>
<keyword evidence="6" id="KW-0269">Exonuclease</keyword>
<dbReference type="GO" id="GO:0003677">
    <property type="term" value="F:DNA binding"/>
    <property type="evidence" value="ECO:0007669"/>
    <property type="project" value="UniProtKB-KW"/>
</dbReference>
<dbReference type="GO" id="GO:0043138">
    <property type="term" value="F:3'-5' DNA helicase activity"/>
    <property type="evidence" value="ECO:0007669"/>
    <property type="project" value="UniProtKB-EC"/>
</dbReference>
<evidence type="ECO:0000256" key="13">
    <source>
        <dbReference type="ARBA" id="ARBA00034923"/>
    </source>
</evidence>
<keyword evidence="10" id="KW-0413">Isomerase</keyword>
<dbReference type="Proteomes" id="UP000289546">
    <property type="component" value="Unassembled WGS sequence"/>
</dbReference>
<dbReference type="EMBL" id="LBJQ01000088">
    <property type="protein sequence ID" value="RXH24626.1"/>
    <property type="molecule type" value="Genomic_DNA"/>
</dbReference>
<keyword evidence="8" id="KW-0238">DNA-binding</keyword>
<dbReference type="SUPFAM" id="SSF52540">
    <property type="entry name" value="P-loop containing nucleoside triphosphate hydrolases"/>
    <property type="match status" value="1"/>
</dbReference>
<dbReference type="InterPro" id="IPR011604">
    <property type="entry name" value="PDDEXK-like_dom_sf"/>
</dbReference>
<dbReference type="InterPro" id="IPR011335">
    <property type="entry name" value="Restrct_endonuc-II-like"/>
</dbReference>
<evidence type="ECO:0000256" key="8">
    <source>
        <dbReference type="ARBA" id="ARBA00023125"/>
    </source>
</evidence>
<reference evidence="19 20" key="1">
    <citation type="submission" date="2015-04" db="EMBL/GenBank/DDBJ databases">
        <title>Comparative genomics of rhizobia nodulating Arachis hypogaea in China.</title>
        <authorList>
            <person name="Li Y."/>
        </authorList>
    </citation>
    <scope>NUCLEOTIDE SEQUENCE [LARGE SCALE GENOMIC DNA]</scope>
    <source>
        <strain evidence="19 20">CCBAU 51757</strain>
    </source>
</reference>
<dbReference type="PANTHER" id="PTHR11070">
    <property type="entry name" value="UVRD / RECB / PCRA DNA HELICASE FAMILY MEMBER"/>
    <property type="match status" value="1"/>
</dbReference>
<evidence type="ECO:0000259" key="17">
    <source>
        <dbReference type="PROSITE" id="PS51198"/>
    </source>
</evidence>
<dbReference type="InterPro" id="IPR000212">
    <property type="entry name" value="DNA_helicase_UvrD/REP"/>
</dbReference>
<evidence type="ECO:0000313" key="19">
    <source>
        <dbReference type="EMBL" id="RXH24626.1"/>
    </source>
</evidence>
<keyword evidence="4 15" id="KW-0378">Hydrolase</keyword>
<evidence type="ECO:0000256" key="10">
    <source>
        <dbReference type="ARBA" id="ARBA00023235"/>
    </source>
</evidence>
<dbReference type="Pfam" id="PF00580">
    <property type="entry name" value="UvrD-helicase"/>
    <property type="match status" value="1"/>
</dbReference>
<dbReference type="Gene3D" id="3.40.50.300">
    <property type="entry name" value="P-loop containing nucleotide triphosphate hydrolases"/>
    <property type="match status" value="4"/>
</dbReference>
<evidence type="ECO:0000256" key="11">
    <source>
        <dbReference type="ARBA" id="ARBA00034617"/>
    </source>
</evidence>
<evidence type="ECO:0000256" key="7">
    <source>
        <dbReference type="ARBA" id="ARBA00022840"/>
    </source>
</evidence>
<comment type="caution">
    <text evidence="19">The sequence shown here is derived from an EMBL/GenBank/DDBJ whole genome shotgun (WGS) entry which is preliminary data.</text>
</comment>
<dbReference type="InterPro" id="IPR014016">
    <property type="entry name" value="UvrD-like_ATP-bd"/>
</dbReference>
<evidence type="ECO:0000256" key="6">
    <source>
        <dbReference type="ARBA" id="ARBA00022839"/>
    </source>
</evidence>
<dbReference type="GO" id="GO:0004527">
    <property type="term" value="F:exonuclease activity"/>
    <property type="evidence" value="ECO:0007669"/>
    <property type="project" value="UniProtKB-KW"/>
</dbReference>
<feature type="binding site" evidence="15">
    <location>
        <begin position="30"/>
        <end position="37"/>
    </location>
    <ligand>
        <name>ATP</name>
        <dbReference type="ChEBI" id="CHEBI:30616"/>
    </ligand>
</feature>
<dbReference type="PROSITE" id="PS51217">
    <property type="entry name" value="UVRD_HELICASE_CTER"/>
    <property type="match status" value="1"/>
</dbReference>
<dbReference type="Pfam" id="PF13361">
    <property type="entry name" value="UvrD_C"/>
    <property type="match status" value="1"/>
</dbReference>
<evidence type="ECO:0000256" key="3">
    <source>
        <dbReference type="ARBA" id="ARBA00022763"/>
    </source>
</evidence>
<keyword evidence="5 15" id="KW-0347">Helicase</keyword>
<evidence type="ECO:0000256" key="1">
    <source>
        <dbReference type="ARBA" id="ARBA00022722"/>
    </source>
</evidence>
<dbReference type="InterPro" id="IPR014017">
    <property type="entry name" value="DNA_helicase_UvrD-like_C"/>
</dbReference>
<dbReference type="GO" id="GO:0033202">
    <property type="term" value="C:DNA helicase complex"/>
    <property type="evidence" value="ECO:0007669"/>
    <property type="project" value="TreeGrafter"/>
</dbReference>
<evidence type="ECO:0000256" key="9">
    <source>
        <dbReference type="ARBA" id="ARBA00023204"/>
    </source>
</evidence>
<keyword evidence="7 15" id="KW-0067">ATP-binding</keyword>
<gene>
    <name evidence="19" type="ORF">XH99_28360</name>
</gene>
<evidence type="ECO:0000256" key="4">
    <source>
        <dbReference type="ARBA" id="ARBA00022801"/>
    </source>
</evidence>
<evidence type="ECO:0000256" key="2">
    <source>
        <dbReference type="ARBA" id="ARBA00022741"/>
    </source>
</evidence>
<feature type="domain" description="UvrD-like helicase C-terminal" evidence="18">
    <location>
        <begin position="523"/>
        <end position="798"/>
    </location>
</feature>
<evidence type="ECO:0000256" key="14">
    <source>
        <dbReference type="ARBA" id="ARBA00048988"/>
    </source>
</evidence>
<evidence type="ECO:0000259" key="18">
    <source>
        <dbReference type="PROSITE" id="PS51217"/>
    </source>
</evidence>
<dbReference type="Pfam" id="PF12705">
    <property type="entry name" value="PDDEXK_1"/>
    <property type="match status" value="1"/>
</dbReference>
<keyword evidence="3" id="KW-0227">DNA damage</keyword>
<dbReference type="InterPro" id="IPR038726">
    <property type="entry name" value="PDDEXK_AddAB-type"/>
</dbReference>
<dbReference type="SUPFAM" id="SSF52980">
    <property type="entry name" value="Restriction endonuclease-like"/>
    <property type="match status" value="1"/>
</dbReference>
<dbReference type="GO" id="GO:0005829">
    <property type="term" value="C:cytosol"/>
    <property type="evidence" value="ECO:0007669"/>
    <property type="project" value="TreeGrafter"/>
</dbReference>
<accession>A0A4Q0RX60</accession>
<dbReference type="PROSITE" id="PS51198">
    <property type="entry name" value="UVRD_HELICASE_ATP_BIND"/>
    <property type="match status" value="1"/>
</dbReference>
<evidence type="ECO:0000256" key="15">
    <source>
        <dbReference type="PROSITE-ProRule" id="PRU00560"/>
    </source>
</evidence>
<comment type="catalytic activity">
    <reaction evidence="11">
        <text>Couples ATP hydrolysis with the unwinding of duplex DNA by translocating in the 3'-5' direction.</text>
        <dbReference type="EC" id="5.6.2.4"/>
    </reaction>
</comment>
<feature type="region of interest" description="Disordered" evidence="16">
    <location>
        <begin position="953"/>
        <end position="978"/>
    </location>
</feature>
<evidence type="ECO:0000256" key="5">
    <source>
        <dbReference type="ARBA" id="ARBA00022806"/>
    </source>
</evidence>
<sequence>MVKAPRPIPDEVRARQARASDPIASAFVSANAGSGKTHVLVQRVIRLLLSGVPPEKILCITFTKAAAANMAERVFTTLGHWVTLDDTALDAAIRAVGIPHPSARLRRDARKLFACALETPGGLKVQTIHALCTRLLQQFPFEANVPARFAVIDERDQNDMMERANLKVLLEAARAPDSVTGRALMAAMESAADVTFKDVVREACLSRDHFMAWTDEAGNAEAAAAQMAAALGVDASDRIEDVETEILDGPFLPRSRWDEIALVLDNGNKTEKGHADCLRTAKPSSGGAQVDAYLGVFLTDDKKQPRKALLTKQFCKDHPFVADLLEKEAQRLGALIEKRRAVTMRDRTAALLHIATAAAANYRREKQERGLLDYDDLIDKTLAMLDRVSSGWVHYKLDRGVDHVLIDEAQDTSPRQWDIVAHIISEFTAGQGAREGLNRTIFAVGDEKQSIFSFQGAAPHEFDARRRELHRKFTAAGLKFDPVAFTYSFRSGATILHSVDHVFRDPAIYKSIHAVEIGHPLHNALADAGPSVIELWDLAEPDDRQDIEGWRAPFDGVAVTSPEVKLARRIQAEIKRLVESGTLTGHEGERRPLRYGDMLILVRRRGNAFDAVIQALKHAGVPVAGADRLKLTEHIGIIDLMNLADALLLPQDDLALAVALKSPLFGLDDDDLFQLAHDRKGSLRRALGEHAAASDKFATALRRLEACEMRAREETPFAFYAWLLGGDGGRARILRRLGHEANDALDEFLELALNYERKAPASLQGLMAWLRSADTEVKRDMEISRDEVRVMTVHGAKGLEASVVFMVDTTSSPADSQRLRLIHVPRSNGGEVVVWAGRKADDPKPVAGARDAMLEETEDEYRRLLYVAMTRAADRLIVGGCLPGNRKDVRKLSWYDLVDTGLAGSGLDKQVIETPLGKVTQFARPEDVAALGTPAASMDQTVALPDWLRAPAPRETTDDDLVRPSGQPAEEGRAVRSGESVQSRALALQRGTLVHRLLQSLPDIAVERRREAALGFMARNASDWTEADRTALADKVLALITEPRFAPVFAAGSRAEVAIVGRLERPGRPPALVSGQIDRLIVRSDEVLIVDFKTNQAMPKSATDAPAAYVRQLALYRAVLSRLYPQKPIRAVLLWTEALEYMEISAPALDAALASLHLGVSVLDPARGRS</sequence>
<dbReference type="EC" id="5.6.2.4" evidence="12"/>
<dbReference type="AlphaFoldDB" id="A0A4Q0RX60"/>
<dbReference type="PANTHER" id="PTHR11070:SF2">
    <property type="entry name" value="ATP-DEPENDENT DNA HELICASE SRS2"/>
    <property type="match status" value="1"/>
</dbReference>
<proteinExistence type="predicted"/>
<keyword evidence="9" id="KW-0234">DNA repair</keyword>
<dbReference type="InterPro" id="IPR014151">
    <property type="entry name" value="DNA_helicase_AddA"/>
</dbReference>